<dbReference type="RefSeq" id="WP_012933708.1">
    <property type="nucleotide sequence ID" value="NC_013739.1"/>
</dbReference>
<dbReference type="AlphaFoldDB" id="D3F5J0"/>
<dbReference type="GO" id="GO:0016020">
    <property type="term" value="C:membrane"/>
    <property type="evidence" value="ECO:0007669"/>
    <property type="project" value="TreeGrafter"/>
</dbReference>
<dbReference type="HOGENOM" id="CLU_002865_7_1_11"/>
<dbReference type="SUPFAM" id="SSF51905">
    <property type="entry name" value="FAD/NAD(P)-binding domain"/>
    <property type="match status" value="1"/>
</dbReference>
<reference evidence="7 8" key="1">
    <citation type="journal article" date="2010" name="Stand. Genomic Sci.">
        <title>Complete genome sequence of Conexibacter woesei type strain (ID131577).</title>
        <authorList>
            <person name="Pukall R."/>
            <person name="Lapidus A."/>
            <person name="Glavina Del Rio T."/>
            <person name="Copeland A."/>
            <person name="Tice H."/>
            <person name="Cheng J.-F."/>
            <person name="Lucas S."/>
            <person name="Chen F."/>
            <person name="Nolan M."/>
            <person name="Bruce D."/>
            <person name="Goodwin L."/>
            <person name="Pitluck S."/>
            <person name="Mavromatis K."/>
            <person name="Ivanova N."/>
            <person name="Ovchinnikova G."/>
            <person name="Pati A."/>
            <person name="Chen A."/>
            <person name="Palaniappan K."/>
            <person name="Land M."/>
            <person name="Hauser L."/>
            <person name="Chang Y.-J."/>
            <person name="Jeffries C.D."/>
            <person name="Chain P."/>
            <person name="Meincke L."/>
            <person name="Sims D."/>
            <person name="Brettin T."/>
            <person name="Detter J.C."/>
            <person name="Rohde M."/>
            <person name="Goeker M."/>
            <person name="Bristow J."/>
            <person name="Eisen J.A."/>
            <person name="Markowitz V."/>
            <person name="Kyrpides N.C."/>
            <person name="Klenk H.-P."/>
            <person name="Hugenholtz P."/>
        </authorList>
    </citation>
    <scope>NUCLEOTIDE SEQUENCE [LARGE SCALE GENOMIC DNA]</scope>
    <source>
        <strain evidence="8">DSM 14684 / CIP 108061 / JCM 11494 / NBRC 100937 / ID131577</strain>
    </source>
</reference>
<evidence type="ECO:0000313" key="8">
    <source>
        <dbReference type="Proteomes" id="UP000008229"/>
    </source>
</evidence>
<organism evidence="7 8">
    <name type="scientific">Conexibacter woesei (strain DSM 14684 / CCUG 47730 / CIP 108061 / JCM 11494 / NBRC 100937 / ID131577)</name>
    <dbReference type="NCBI Taxonomy" id="469383"/>
    <lineage>
        <taxon>Bacteria</taxon>
        <taxon>Bacillati</taxon>
        <taxon>Actinomycetota</taxon>
        <taxon>Thermoleophilia</taxon>
        <taxon>Solirubrobacterales</taxon>
        <taxon>Conexibacteraceae</taxon>
        <taxon>Conexibacter</taxon>
    </lineage>
</organism>
<dbReference type="Proteomes" id="UP000008229">
    <property type="component" value="Chromosome"/>
</dbReference>
<dbReference type="STRING" id="469383.Cwoe_2232"/>
<keyword evidence="4 5" id="KW-0274">FAD</keyword>
<evidence type="ECO:0000256" key="1">
    <source>
        <dbReference type="ARBA" id="ARBA00001974"/>
    </source>
</evidence>
<evidence type="ECO:0000313" key="7">
    <source>
        <dbReference type="EMBL" id="ADB50657.1"/>
    </source>
</evidence>
<dbReference type="EMBL" id="CP001854">
    <property type="protein sequence ID" value="ADB50657.1"/>
    <property type="molecule type" value="Genomic_DNA"/>
</dbReference>
<dbReference type="PANTHER" id="PTHR11552:SF147">
    <property type="entry name" value="CHOLINE DEHYDROGENASE, MITOCHONDRIAL"/>
    <property type="match status" value="1"/>
</dbReference>
<dbReference type="Gene3D" id="3.50.50.60">
    <property type="entry name" value="FAD/NAD(P)-binding domain"/>
    <property type="match status" value="1"/>
</dbReference>
<dbReference type="SUPFAM" id="SSF54373">
    <property type="entry name" value="FAD-linked reductases, C-terminal domain"/>
    <property type="match status" value="1"/>
</dbReference>
<dbReference type="PROSITE" id="PS00624">
    <property type="entry name" value="GMC_OXRED_2"/>
    <property type="match status" value="1"/>
</dbReference>
<sequence length="510" mass="52915" precursor="true">MTGARAGAGAGAGAGRAAGTLRADIAVLGGGTAGAVVAASLIERTGASVLLVEAGPDYGAHADGRWPGDLLDPLTLPQSHDWGYDSGPLPGGRTLPFERARVIGGCSAHNGCSQTAGLRADYDAWGLDGAGAGAERFERRLRDAAERMRVRHYRDDELTPLQRAALDGLLAQGVPRTDDLLDLDGGVGCGPSPVNVAHGVRWNAAFSHLDDVRGTARLRVLADAHVDRVELAGARVLRAHVLRDGTATTIEADRFVLCAGAYGSPAVLLRSGVGAPGELRALGIEPRLALPGVGRNLHDHPTAELRFAGSERLARELAAFGPAPEEQVIAKLRSPGGDGPFDLHLFPWASREEGRWVCHLPAGCLTPRSRGALTLRSADPLAAPLLGHAFLADEEDADLAALRHGLERMRELAASPALAPLLGEPLDALSAGTETGEDAIRRGVAHYWHPAGTCALGSDPAAGAVVDPRGRLHGCDNLWVVDASIFPAVPRATPNLSVVALAAHVAEAVA</sequence>
<keyword evidence="3" id="KW-0285">Flavoprotein</keyword>
<dbReference type="InterPro" id="IPR007867">
    <property type="entry name" value="GMC_OxRtase_C"/>
</dbReference>
<dbReference type="Gene3D" id="3.30.410.40">
    <property type="match status" value="1"/>
</dbReference>
<proteinExistence type="inferred from homology"/>
<accession>D3F5J0</accession>
<dbReference type="InterPro" id="IPR000172">
    <property type="entry name" value="GMC_OxRdtase_N"/>
</dbReference>
<feature type="binding site" evidence="5">
    <location>
        <position position="447"/>
    </location>
    <ligand>
        <name>substrate</name>
    </ligand>
</feature>
<feature type="binding site" evidence="5">
    <location>
        <position position="102"/>
    </location>
    <ligand>
        <name>FAD</name>
        <dbReference type="ChEBI" id="CHEBI:57692"/>
    </ligand>
</feature>
<evidence type="ECO:0000256" key="2">
    <source>
        <dbReference type="ARBA" id="ARBA00010790"/>
    </source>
</evidence>
<dbReference type="GO" id="GO:0050660">
    <property type="term" value="F:flavin adenine dinucleotide binding"/>
    <property type="evidence" value="ECO:0007669"/>
    <property type="project" value="InterPro"/>
</dbReference>
<dbReference type="eggNOG" id="COG2303">
    <property type="taxonomic scope" value="Bacteria"/>
</dbReference>
<dbReference type="GO" id="GO:0008812">
    <property type="term" value="F:choline dehydrogenase activity"/>
    <property type="evidence" value="ECO:0007669"/>
    <property type="project" value="TreeGrafter"/>
</dbReference>
<dbReference type="KEGG" id="cwo:Cwoe_2232"/>
<dbReference type="InterPro" id="IPR036188">
    <property type="entry name" value="FAD/NAD-bd_sf"/>
</dbReference>
<dbReference type="GO" id="GO:0019285">
    <property type="term" value="P:glycine betaine biosynthetic process from choline"/>
    <property type="evidence" value="ECO:0007669"/>
    <property type="project" value="TreeGrafter"/>
</dbReference>
<keyword evidence="8" id="KW-1185">Reference proteome</keyword>
<feature type="binding site" evidence="5">
    <location>
        <position position="226"/>
    </location>
    <ligand>
        <name>FAD</name>
        <dbReference type="ChEBI" id="CHEBI:57692"/>
    </ligand>
</feature>
<name>D3F5J0_CONWI</name>
<protein>
    <submittedName>
        <fullName evidence="7">Glucose-methanol-choline oxidoreductase</fullName>
    </submittedName>
</protein>
<evidence type="ECO:0000256" key="3">
    <source>
        <dbReference type="ARBA" id="ARBA00022630"/>
    </source>
</evidence>
<reference evidence="8" key="2">
    <citation type="submission" date="2010-01" db="EMBL/GenBank/DDBJ databases">
        <title>The complete genome of Conexibacter woesei DSM 14684.</title>
        <authorList>
            <consortium name="US DOE Joint Genome Institute (JGI-PGF)"/>
            <person name="Lucas S."/>
            <person name="Copeland A."/>
            <person name="Lapidus A."/>
            <person name="Glavina del Rio T."/>
            <person name="Dalin E."/>
            <person name="Tice H."/>
            <person name="Bruce D."/>
            <person name="Goodwin L."/>
            <person name="Pitluck S."/>
            <person name="Kyrpides N."/>
            <person name="Mavromatis K."/>
            <person name="Ivanova N."/>
            <person name="Mikhailova N."/>
            <person name="Chertkov O."/>
            <person name="Brettin T."/>
            <person name="Detter J.C."/>
            <person name="Han C."/>
            <person name="Larimer F."/>
            <person name="Land M."/>
            <person name="Hauser L."/>
            <person name="Markowitz V."/>
            <person name="Cheng J.-F."/>
            <person name="Hugenholtz P."/>
            <person name="Woyke T."/>
            <person name="Wu D."/>
            <person name="Pukall R."/>
            <person name="Steenblock K."/>
            <person name="Schneider S."/>
            <person name="Klenk H.-P."/>
            <person name="Eisen J.A."/>
        </authorList>
    </citation>
    <scope>NUCLEOTIDE SEQUENCE [LARGE SCALE GENOMIC DNA]</scope>
    <source>
        <strain evidence="8">DSM 14684 / CIP 108061 / JCM 11494 / NBRC 100937 / ID131577</strain>
    </source>
</reference>
<dbReference type="PIRSF" id="PIRSF000137">
    <property type="entry name" value="Alcohol_oxidase"/>
    <property type="match status" value="1"/>
</dbReference>
<feature type="binding site" evidence="5">
    <location>
        <begin position="448"/>
        <end position="449"/>
    </location>
    <ligand>
        <name>FAD</name>
        <dbReference type="ChEBI" id="CHEBI:57692"/>
    </ligand>
</feature>
<evidence type="ECO:0000256" key="5">
    <source>
        <dbReference type="PIRSR" id="PIRSR000137-2"/>
    </source>
</evidence>
<gene>
    <name evidence="7" type="ordered locus">Cwoe_2232</name>
</gene>
<evidence type="ECO:0000256" key="4">
    <source>
        <dbReference type="ARBA" id="ARBA00022827"/>
    </source>
</evidence>
<dbReference type="PANTHER" id="PTHR11552">
    <property type="entry name" value="GLUCOSE-METHANOL-CHOLINE GMC OXIDOREDUCTASE"/>
    <property type="match status" value="1"/>
</dbReference>
<dbReference type="Pfam" id="PF05199">
    <property type="entry name" value="GMC_oxred_C"/>
    <property type="match status" value="1"/>
</dbReference>
<dbReference type="Pfam" id="PF00732">
    <property type="entry name" value="GMC_oxred_N"/>
    <property type="match status" value="1"/>
</dbReference>
<comment type="cofactor">
    <cofactor evidence="1 5">
        <name>FAD</name>
        <dbReference type="ChEBI" id="CHEBI:57692"/>
    </cofactor>
</comment>
<dbReference type="InterPro" id="IPR012132">
    <property type="entry name" value="GMC_OxRdtase"/>
</dbReference>
<feature type="domain" description="Glucose-methanol-choline oxidoreductase N-terminal" evidence="6">
    <location>
        <begin position="260"/>
        <end position="274"/>
    </location>
</feature>
<evidence type="ECO:0000259" key="6">
    <source>
        <dbReference type="PROSITE" id="PS00624"/>
    </source>
</evidence>
<comment type="similarity">
    <text evidence="2">Belongs to the GMC oxidoreductase family.</text>
</comment>